<dbReference type="InterPro" id="IPR008979">
    <property type="entry name" value="Galactose-bd-like_sf"/>
</dbReference>
<reference evidence="3 4" key="1">
    <citation type="submission" date="2020-07" db="EMBL/GenBank/DDBJ databases">
        <title>Complete genome sequence of Chitinibacter sp. 2T18.</title>
        <authorList>
            <person name="Bae J.-W."/>
            <person name="Choi J.-W."/>
        </authorList>
    </citation>
    <scope>NUCLEOTIDE SEQUENCE [LARGE SCALE GENOMIC DNA]</scope>
    <source>
        <strain evidence="3 4">2T18</strain>
    </source>
</reference>
<gene>
    <name evidence="3" type="ORF">HQ393_16335</name>
</gene>
<name>A0A7H9BMJ0_9NEIS</name>
<dbReference type="Proteomes" id="UP000509597">
    <property type="component" value="Chromosome"/>
</dbReference>
<keyword evidence="1" id="KW-0812">Transmembrane</keyword>
<evidence type="ECO:0008006" key="5">
    <source>
        <dbReference type="Google" id="ProtNLM"/>
    </source>
</evidence>
<feature type="transmembrane region" description="Helical" evidence="1">
    <location>
        <begin position="213"/>
        <end position="235"/>
    </location>
</feature>
<keyword evidence="4" id="KW-1185">Reference proteome</keyword>
<evidence type="ECO:0000256" key="2">
    <source>
        <dbReference type="SAM" id="SignalP"/>
    </source>
</evidence>
<feature type="signal peptide" evidence="2">
    <location>
        <begin position="1"/>
        <end position="23"/>
    </location>
</feature>
<evidence type="ECO:0000256" key="1">
    <source>
        <dbReference type="SAM" id="Phobius"/>
    </source>
</evidence>
<dbReference type="EMBL" id="CP058627">
    <property type="protein sequence ID" value="QLG89689.1"/>
    <property type="molecule type" value="Genomic_DNA"/>
</dbReference>
<evidence type="ECO:0000313" key="3">
    <source>
        <dbReference type="EMBL" id="QLG89689.1"/>
    </source>
</evidence>
<sequence length="243" mass="26079">MNQISRPLLLAMVLLVCSGLSWSQATQPLLSESFEAGQSLPNGWTLQTWQPDVSRAEVQAGAAADGQQMLHINSSKPNHARVNYTVPVQANQIYLLQAKVKARGANADKLAAVIGVEGVYDASETVRDDQQWQLRELYIKSNDAESMTLLFGLGHFGNENQGDAWFDAISLTQVDAIPAGAKVIELPRKQAEQTQQANAAPPSLAESGKATPWLTVIGAALVLSVLIVAGAFALARRHQGANQ</sequence>
<evidence type="ECO:0000313" key="4">
    <source>
        <dbReference type="Proteomes" id="UP000509597"/>
    </source>
</evidence>
<proteinExistence type="predicted"/>
<dbReference type="Gene3D" id="2.60.120.260">
    <property type="entry name" value="Galactose-binding domain-like"/>
    <property type="match status" value="1"/>
</dbReference>
<dbReference type="KEGG" id="chiz:HQ393_16335"/>
<keyword evidence="1" id="KW-0472">Membrane</keyword>
<organism evidence="3 4">
    <name type="scientific">Chitinibacter bivalviorum</name>
    <dbReference type="NCBI Taxonomy" id="2739434"/>
    <lineage>
        <taxon>Bacteria</taxon>
        <taxon>Pseudomonadati</taxon>
        <taxon>Pseudomonadota</taxon>
        <taxon>Betaproteobacteria</taxon>
        <taxon>Neisseriales</taxon>
        <taxon>Chitinibacteraceae</taxon>
        <taxon>Chitinibacter</taxon>
    </lineage>
</organism>
<dbReference type="AlphaFoldDB" id="A0A7H9BMJ0"/>
<dbReference type="SUPFAM" id="SSF49785">
    <property type="entry name" value="Galactose-binding domain-like"/>
    <property type="match status" value="1"/>
</dbReference>
<protein>
    <recommendedName>
        <fullName evidence="5">CBM-cenC domain-containing protein</fullName>
    </recommendedName>
</protein>
<dbReference type="RefSeq" id="WP_179356649.1">
    <property type="nucleotide sequence ID" value="NZ_CP058627.1"/>
</dbReference>
<keyword evidence="1" id="KW-1133">Transmembrane helix</keyword>
<accession>A0A7H9BMJ0</accession>
<keyword evidence="2" id="KW-0732">Signal</keyword>
<feature type="chain" id="PRO_5028877271" description="CBM-cenC domain-containing protein" evidence="2">
    <location>
        <begin position="24"/>
        <end position="243"/>
    </location>
</feature>